<dbReference type="Gene3D" id="3.40.50.1820">
    <property type="entry name" value="alpha/beta hydrolase"/>
    <property type="match status" value="1"/>
</dbReference>
<reference evidence="4 5" key="1">
    <citation type="journal article" date="2007" name="Science">
        <title>The Chlamydomonas genome reveals the evolution of key animal and plant functions.</title>
        <authorList>
            <person name="Merchant S.S."/>
            <person name="Prochnik S.E."/>
            <person name="Vallon O."/>
            <person name="Harris E.H."/>
            <person name="Karpowicz S.J."/>
            <person name="Witman G.B."/>
            <person name="Terry A."/>
            <person name="Salamov A."/>
            <person name="Fritz-Laylin L.K."/>
            <person name="Marechal-Drouard L."/>
            <person name="Marshall W.F."/>
            <person name="Qu L.H."/>
            <person name="Nelson D.R."/>
            <person name="Sanderfoot A.A."/>
            <person name="Spalding M.H."/>
            <person name="Kapitonov V.V."/>
            <person name="Ren Q."/>
            <person name="Ferris P."/>
            <person name="Lindquist E."/>
            <person name="Shapiro H."/>
            <person name="Lucas S.M."/>
            <person name="Grimwood J."/>
            <person name="Schmutz J."/>
            <person name="Cardol P."/>
            <person name="Cerutti H."/>
            <person name="Chanfreau G."/>
            <person name="Chen C.L."/>
            <person name="Cognat V."/>
            <person name="Croft M.T."/>
            <person name="Dent R."/>
            <person name="Dutcher S."/>
            <person name="Fernandez E."/>
            <person name="Fukuzawa H."/>
            <person name="Gonzalez-Ballester D."/>
            <person name="Gonzalez-Halphen D."/>
            <person name="Hallmann A."/>
            <person name="Hanikenne M."/>
            <person name="Hippler M."/>
            <person name="Inwood W."/>
            <person name="Jabbari K."/>
            <person name="Kalanon M."/>
            <person name="Kuras R."/>
            <person name="Lefebvre P.A."/>
            <person name="Lemaire S.D."/>
            <person name="Lobanov A.V."/>
            <person name="Lohr M."/>
            <person name="Manuell A."/>
            <person name="Meier I."/>
            <person name="Mets L."/>
            <person name="Mittag M."/>
            <person name="Mittelmeier T."/>
            <person name="Moroney J.V."/>
            <person name="Moseley J."/>
            <person name="Napoli C."/>
            <person name="Nedelcu A.M."/>
            <person name="Niyogi K."/>
            <person name="Novoselov S.V."/>
            <person name="Paulsen I.T."/>
            <person name="Pazour G."/>
            <person name="Purton S."/>
            <person name="Ral J.P."/>
            <person name="Riano-Pachon D.M."/>
            <person name="Riekhof W."/>
            <person name="Rymarquis L."/>
            <person name="Schroda M."/>
            <person name="Stern D."/>
            <person name="Umen J."/>
            <person name="Willows R."/>
            <person name="Wilson N."/>
            <person name="Zimmer S.L."/>
            <person name="Allmer J."/>
            <person name="Balk J."/>
            <person name="Bisova K."/>
            <person name="Chen C.J."/>
            <person name="Elias M."/>
            <person name="Gendler K."/>
            <person name="Hauser C."/>
            <person name="Lamb M.R."/>
            <person name="Ledford H."/>
            <person name="Long J.C."/>
            <person name="Minagawa J."/>
            <person name="Page M.D."/>
            <person name="Pan J."/>
            <person name="Pootakham W."/>
            <person name="Roje S."/>
            <person name="Rose A."/>
            <person name="Stahlberg E."/>
            <person name="Terauchi A.M."/>
            <person name="Yang P."/>
            <person name="Ball S."/>
            <person name="Bowler C."/>
            <person name="Dieckmann C.L."/>
            <person name="Gladyshev V.N."/>
            <person name="Green P."/>
            <person name="Jorgensen R."/>
            <person name="Mayfield S."/>
            <person name="Mueller-Roeber B."/>
            <person name="Rajamani S."/>
            <person name="Sayre R.T."/>
            <person name="Brokstein P."/>
            <person name="Dubchak I."/>
            <person name="Goodstein D."/>
            <person name="Hornick L."/>
            <person name="Huang Y.W."/>
            <person name="Jhaveri J."/>
            <person name="Luo Y."/>
            <person name="Martinez D."/>
            <person name="Ngau W.C."/>
            <person name="Otillar B."/>
            <person name="Poliakov A."/>
            <person name="Porter A."/>
            <person name="Szajkowski L."/>
            <person name="Werner G."/>
            <person name="Zhou K."/>
            <person name="Grigoriev I.V."/>
            <person name="Rokhsar D.S."/>
            <person name="Grossman A.R."/>
        </authorList>
    </citation>
    <scope>NUCLEOTIDE SEQUENCE [LARGE SCALE GENOMIC DNA]</scope>
    <source>
        <strain evidence="5">CC-503</strain>
    </source>
</reference>
<dbReference type="GO" id="GO:0006654">
    <property type="term" value="P:phosphatidic acid biosynthetic process"/>
    <property type="evidence" value="ECO:0000318"/>
    <property type="project" value="GO_Central"/>
</dbReference>
<dbReference type="InterPro" id="IPR000073">
    <property type="entry name" value="AB_hydrolase_1"/>
</dbReference>
<accession>A0A2K3E4S1</accession>
<evidence type="ECO:0000256" key="2">
    <source>
        <dbReference type="SAM" id="MobiDB-lite"/>
    </source>
</evidence>
<dbReference type="GeneID" id="5725907"/>
<dbReference type="GO" id="GO:0004623">
    <property type="term" value="F:phospholipase A2 activity"/>
    <property type="evidence" value="ECO:0000318"/>
    <property type="project" value="GO_Central"/>
</dbReference>
<dbReference type="PANTHER" id="PTHR42886:SF29">
    <property type="entry name" value="PUMMELIG, ISOFORM A"/>
    <property type="match status" value="1"/>
</dbReference>
<feature type="region of interest" description="Disordered" evidence="2">
    <location>
        <begin position="522"/>
        <end position="566"/>
    </location>
</feature>
<dbReference type="PaxDb" id="3055-EDO98170"/>
<dbReference type="InterPro" id="IPR029058">
    <property type="entry name" value="AB_hydrolase_fold"/>
</dbReference>
<evidence type="ECO:0000259" key="3">
    <source>
        <dbReference type="Pfam" id="PF00561"/>
    </source>
</evidence>
<dbReference type="RefSeq" id="XP_042927988.1">
    <property type="nucleotide sequence ID" value="XM_043058074.1"/>
</dbReference>
<dbReference type="PRINTS" id="PR00111">
    <property type="entry name" value="ABHYDROLASE"/>
</dbReference>
<dbReference type="InParanoid" id="A0A2K3E4S1"/>
<evidence type="ECO:0000313" key="5">
    <source>
        <dbReference type="Proteomes" id="UP000006906"/>
    </source>
</evidence>
<dbReference type="OMA" id="HDWMRPE"/>
<dbReference type="Pfam" id="PF00561">
    <property type="entry name" value="Abhydrolase_1"/>
    <property type="match status" value="1"/>
</dbReference>
<dbReference type="AlphaFoldDB" id="A0A2K3E4S1"/>
<dbReference type="EMBL" id="CM008962">
    <property type="protein sequence ID" value="PNW87743.1"/>
    <property type="molecule type" value="Genomic_DNA"/>
</dbReference>
<dbReference type="Gramene" id="PNW87743">
    <property type="protein sequence ID" value="PNW87743"/>
    <property type="gene ID" value="CHLRE_01g000300v5"/>
</dbReference>
<keyword evidence="5" id="KW-1185">Reference proteome</keyword>
<dbReference type="GO" id="GO:0042171">
    <property type="term" value="F:lysophosphatidic acid acyltransferase activity"/>
    <property type="evidence" value="ECO:0000318"/>
    <property type="project" value="GO_Central"/>
</dbReference>
<feature type="region of interest" description="Disordered" evidence="2">
    <location>
        <begin position="93"/>
        <end position="113"/>
    </location>
</feature>
<dbReference type="SUPFAM" id="SSF53474">
    <property type="entry name" value="alpha/beta-Hydrolases"/>
    <property type="match status" value="1"/>
</dbReference>
<feature type="compositionally biased region" description="Low complexity" evidence="2">
    <location>
        <begin position="522"/>
        <end position="543"/>
    </location>
</feature>
<dbReference type="Proteomes" id="UP000006906">
    <property type="component" value="Chromosome 1"/>
</dbReference>
<evidence type="ECO:0000256" key="1">
    <source>
        <dbReference type="ARBA" id="ARBA00038097"/>
    </source>
</evidence>
<protein>
    <recommendedName>
        <fullName evidence="3">AB hydrolase-1 domain-containing protein</fullName>
    </recommendedName>
</protein>
<organism evidence="4 5">
    <name type="scientific">Chlamydomonas reinhardtii</name>
    <name type="common">Chlamydomonas smithii</name>
    <dbReference type="NCBI Taxonomy" id="3055"/>
    <lineage>
        <taxon>Eukaryota</taxon>
        <taxon>Viridiplantae</taxon>
        <taxon>Chlorophyta</taxon>
        <taxon>core chlorophytes</taxon>
        <taxon>Chlorophyceae</taxon>
        <taxon>CS clade</taxon>
        <taxon>Chlamydomonadales</taxon>
        <taxon>Chlamydomonadaceae</taxon>
        <taxon>Chlamydomonas</taxon>
    </lineage>
</organism>
<comment type="similarity">
    <text evidence="1">Belongs to the peptidase S33 family. ABHD4/ABHD5 subfamily.</text>
</comment>
<gene>
    <name evidence="4" type="ORF">CHLRE_01g000300v5</name>
</gene>
<dbReference type="PANTHER" id="PTHR42886">
    <property type="entry name" value="RE40534P-RELATED"/>
    <property type="match status" value="1"/>
</dbReference>
<dbReference type="FunCoup" id="A0A2K3E4S1">
    <property type="interactions" value="1526"/>
</dbReference>
<name>A0A2K3E4S1_CHLRE</name>
<dbReference type="OrthoDB" id="7457040at2759"/>
<dbReference type="GO" id="GO:0055088">
    <property type="term" value="P:lipid homeostasis"/>
    <property type="evidence" value="ECO:0000318"/>
    <property type="project" value="GO_Central"/>
</dbReference>
<evidence type="ECO:0000313" key="4">
    <source>
        <dbReference type="EMBL" id="PNW87743.1"/>
    </source>
</evidence>
<dbReference type="ExpressionAtlas" id="A0A2K3E4S1">
    <property type="expression patterns" value="baseline"/>
</dbReference>
<sequence>MSRSFYTQGTKRIRSRFNTLWLRAASAWRGQRPLVSTVSQSRSLGARFSFQRLHVGANSPTGPGAGAGAGALAYLASHSQSSSLHGSTAAAAGGAMASTGEHAARSEGQPAKEAPAVPWWTRYTRWRQTSRQEGKDAEYKVMRLFPGPAGPLQASDVPVGPGREDFLHTLSGGQQGVDPPVVMMPGYGAGVGFYYRNFPSLAQRLRLFAVDWLGTGLSGRPAFRAKGREDAEDFFINSLVTWRRAAGLEGSKMILVGHSLGGYLAATYALRHPEHVQHLVLVCPAGVPKAPEDWERQWLGEKWTWRGQLFKVFMRGWEAGITPGSIIRGLGPWGQSLVYKYVANRFSHHGEGLSEREIEVFKQYFYHIAAAPGSGEFALRHLLAPGAWAHSPLEERLHELKVPVTFIYGKHDWMRPEHAVRLCEQLRTERAPRAAHDLSVEIIDDAGHFVFLDQPELFDKALMSVVAPYLKTASQRSSANAYAAAGTSVHVAPEAGAAAAAAAAGGAPLSGAAATSWGFAASGAGQGQAQQQQEEAVDAEGVQLEVGEEDESGAARPAVSGGGRVR</sequence>
<dbReference type="KEGG" id="cre:CHLRE_01g000300v5"/>
<proteinExistence type="inferred from homology"/>
<dbReference type="STRING" id="3055.A0A2K3E4S1"/>
<feature type="domain" description="AB hydrolase-1" evidence="3">
    <location>
        <begin position="179"/>
        <end position="309"/>
    </location>
</feature>